<accession>A0A8X6MQC6</accession>
<organism evidence="1 2">
    <name type="scientific">Nephila pilipes</name>
    <name type="common">Giant wood spider</name>
    <name type="synonym">Nephila maculata</name>
    <dbReference type="NCBI Taxonomy" id="299642"/>
    <lineage>
        <taxon>Eukaryota</taxon>
        <taxon>Metazoa</taxon>
        <taxon>Ecdysozoa</taxon>
        <taxon>Arthropoda</taxon>
        <taxon>Chelicerata</taxon>
        <taxon>Arachnida</taxon>
        <taxon>Araneae</taxon>
        <taxon>Araneomorphae</taxon>
        <taxon>Entelegynae</taxon>
        <taxon>Araneoidea</taxon>
        <taxon>Nephilidae</taxon>
        <taxon>Nephila</taxon>
    </lineage>
</organism>
<comment type="caution">
    <text evidence="1">The sequence shown here is derived from an EMBL/GenBank/DDBJ whole genome shotgun (WGS) entry which is preliminary data.</text>
</comment>
<dbReference type="AlphaFoldDB" id="A0A8X6MQC6"/>
<protein>
    <submittedName>
        <fullName evidence="1">Uncharacterized protein</fullName>
    </submittedName>
</protein>
<keyword evidence="2" id="KW-1185">Reference proteome</keyword>
<name>A0A8X6MQC6_NEPPI</name>
<proteinExistence type="predicted"/>
<evidence type="ECO:0000313" key="2">
    <source>
        <dbReference type="Proteomes" id="UP000887013"/>
    </source>
</evidence>
<dbReference type="EMBL" id="BMAW01001021">
    <property type="protein sequence ID" value="GFS72166.1"/>
    <property type="molecule type" value="Genomic_DNA"/>
</dbReference>
<sequence>MWRKHHSRRHHGLEKRMFFPRYDEHEVLMRKEELFRNNLMCHKLILELFCGKYATWYHGKSLLEKDYLQEHIGIEVQSRIMSELKGHKFKPELKAFCKK</sequence>
<reference evidence="1" key="1">
    <citation type="submission" date="2020-08" db="EMBL/GenBank/DDBJ databases">
        <title>Multicomponent nature underlies the extraordinary mechanical properties of spider dragline silk.</title>
        <authorList>
            <person name="Kono N."/>
            <person name="Nakamura H."/>
            <person name="Mori M."/>
            <person name="Yoshida Y."/>
            <person name="Ohtoshi R."/>
            <person name="Malay A.D."/>
            <person name="Moran D.A.P."/>
            <person name="Tomita M."/>
            <person name="Numata K."/>
            <person name="Arakawa K."/>
        </authorList>
    </citation>
    <scope>NUCLEOTIDE SEQUENCE</scope>
</reference>
<evidence type="ECO:0000313" key="1">
    <source>
        <dbReference type="EMBL" id="GFS72166.1"/>
    </source>
</evidence>
<dbReference type="Proteomes" id="UP000887013">
    <property type="component" value="Unassembled WGS sequence"/>
</dbReference>
<gene>
    <name evidence="1" type="ORF">NPIL_328051</name>
</gene>